<dbReference type="Gene3D" id="2.80.10.50">
    <property type="match status" value="1"/>
</dbReference>
<dbReference type="Proteomes" id="UP000235786">
    <property type="component" value="Unassembled WGS sequence"/>
</dbReference>
<keyword evidence="4" id="KW-1185">Reference proteome</keyword>
<feature type="compositionally biased region" description="Gly residues" evidence="1">
    <location>
        <begin position="62"/>
        <end position="71"/>
    </location>
</feature>
<proteinExistence type="predicted"/>
<dbReference type="OrthoDB" id="2131701at2759"/>
<protein>
    <submittedName>
        <fullName evidence="3">Carbohydrate-binding module family 13 protein</fullName>
    </submittedName>
</protein>
<reference evidence="3 4" key="1">
    <citation type="submission" date="2016-04" db="EMBL/GenBank/DDBJ databases">
        <title>A degradative enzymes factory behind the ericoid mycorrhizal symbiosis.</title>
        <authorList>
            <consortium name="DOE Joint Genome Institute"/>
            <person name="Martino E."/>
            <person name="Morin E."/>
            <person name="Grelet G."/>
            <person name="Kuo A."/>
            <person name="Kohler A."/>
            <person name="Daghino S."/>
            <person name="Barry K."/>
            <person name="Choi C."/>
            <person name="Cichocki N."/>
            <person name="Clum A."/>
            <person name="Copeland A."/>
            <person name="Hainaut M."/>
            <person name="Haridas S."/>
            <person name="Labutti K."/>
            <person name="Lindquist E."/>
            <person name="Lipzen A."/>
            <person name="Khouja H.-R."/>
            <person name="Murat C."/>
            <person name="Ohm R."/>
            <person name="Olson A."/>
            <person name="Spatafora J."/>
            <person name="Veneault-Fourrey C."/>
            <person name="Henrissat B."/>
            <person name="Grigoriev I."/>
            <person name="Martin F."/>
            <person name="Perotto S."/>
        </authorList>
    </citation>
    <scope>NUCLEOTIDE SEQUENCE [LARGE SCALE GENOMIC DNA]</scope>
    <source>
        <strain evidence="3 4">F</strain>
    </source>
</reference>
<name>A0A2J6RHM2_HYAVF</name>
<gene>
    <name evidence="3" type="ORF">L207DRAFT_567758</name>
</gene>
<dbReference type="Pfam" id="PF14200">
    <property type="entry name" value="RicinB_lectin_2"/>
    <property type="match status" value="1"/>
</dbReference>
<dbReference type="PROSITE" id="PS50231">
    <property type="entry name" value="RICIN_B_LECTIN"/>
    <property type="match status" value="1"/>
</dbReference>
<dbReference type="SUPFAM" id="SSF50370">
    <property type="entry name" value="Ricin B-like lectins"/>
    <property type="match status" value="1"/>
</dbReference>
<evidence type="ECO:0000259" key="2">
    <source>
        <dbReference type="Pfam" id="PF14200"/>
    </source>
</evidence>
<dbReference type="InterPro" id="IPR035992">
    <property type="entry name" value="Ricin_B-like_lectins"/>
</dbReference>
<feature type="domain" description="Ricin B lectin" evidence="2">
    <location>
        <begin position="164"/>
        <end position="260"/>
    </location>
</feature>
<dbReference type="InterPro" id="IPR000772">
    <property type="entry name" value="Ricin_B_lectin"/>
</dbReference>
<dbReference type="AlphaFoldDB" id="A0A2J6RHM2"/>
<dbReference type="EMBL" id="KZ613948">
    <property type="protein sequence ID" value="PMD38002.1"/>
    <property type="molecule type" value="Genomic_DNA"/>
</dbReference>
<sequence>MSDMIPDTGGQPGLIPDTRDQQPGLEFVPPAVTDDRAYGRYGFKPPGYTDDDLPAEPSKRGAIGGGVGGGLAAAHRKTTSTSSQQQSSSASSSAAATSSPTASSASPSTTSSGIPPSSTQPGTYRIINIASNTAIDLLNGGTTNDTEIECWQWNPSEAPADNTHQSWQIEGIKSGFVAIVNTQTSSYITAPDNLTAGENPTTGNAQVYGGVPGSPTDPHVLWSILQNSDNSISFSSQAYPTKVLDLAAGSTTNGALIILWEKNGGANQEWSIKNKE</sequence>
<evidence type="ECO:0000313" key="3">
    <source>
        <dbReference type="EMBL" id="PMD38002.1"/>
    </source>
</evidence>
<organism evidence="3 4">
    <name type="scientific">Hyaloscypha variabilis (strain UAMH 11265 / GT02V1 / F)</name>
    <name type="common">Meliniomyces variabilis</name>
    <dbReference type="NCBI Taxonomy" id="1149755"/>
    <lineage>
        <taxon>Eukaryota</taxon>
        <taxon>Fungi</taxon>
        <taxon>Dikarya</taxon>
        <taxon>Ascomycota</taxon>
        <taxon>Pezizomycotina</taxon>
        <taxon>Leotiomycetes</taxon>
        <taxon>Helotiales</taxon>
        <taxon>Hyaloscyphaceae</taxon>
        <taxon>Hyaloscypha</taxon>
        <taxon>Hyaloscypha variabilis</taxon>
    </lineage>
</organism>
<feature type="region of interest" description="Disordered" evidence="1">
    <location>
        <begin position="1"/>
        <end position="123"/>
    </location>
</feature>
<accession>A0A2J6RHM2</accession>
<evidence type="ECO:0000256" key="1">
    <source>
        <dbReference type="SAM" id="MobiDB-lite"/>
    </source>
</evidence>
<feature type="compositionally biased region" description="Low complexity" evidence="1">
    <location>
        <begin position="79"/>
        <end position="123"/>
    </location>
</feature>
<evidence type="ECO:0000313" key="4">
    <source>
        <dbReference type="Proteomes" id="UP000235786"/>
    </source>
</evidence>